<protein>
    <submittedName>
        <fullName evidence="7">D-allose transporter subunit</fullName>
    </submittedName>
</protein>
<dbReference type="EMBL" id="MLJW01000160">
    <property type="protein sequence ID" value="OIQ95780.1"/>
    <property type="molecule type" value="Genomic_DNA"/>
</dbReference>
<keyword evidence="4 6" id="KW-1133">Transmembrane helix</keyword>
<evidence type="ECO:0000256" key="4">
    <source>
        <dbReference type="ARBA" id="ARBA00022989"/>
    </source>
</evidence>
<name>A0A1J5RUL7_9ZZZZ</name>
<feature type="transmembrane region" description="Helical" evidence="6">
    <location>
        <begin position="117"/>
        <end position="138"/>
    </location>
</feature>
<feature type="transmembrane region" description="Helical" evidence="6">
    <location>
        <begin position="91"/>
        <end position="111"/>
    </location>
</feature>
<feature type="transmembrane region" description="Helical" evidence="6">
    <location>
        <begin position="325"/>
        <end position="343"/>
    </location>
</feature>
<evidence type="ECO:0000256" key="3">
    <source>
        <dbReference type="ARBA" id="ARBA00022692"/>
    </source>
</evidence>
<dbReference type="Pfam" id="PF02653">
    <property type="entry name" value="BPD_transp_2"/>
    <property type="match status" value="1"/>
</dbReference>
<keyword evidence="2" id="KW-1003">Cell membrane</keyword>
<evidence type="ECO:0000256" key="2">
    <source>
        <dbReference type="ARBA" id="ARBA00022475"/>
    </source>
</evidence>
<sequence>MKSLPALPWVVDRLFVPVVGTLVFLVLSAAFFHFNGYPPLEIFAQIVQGAFGSAFSTNTTLTKTIPILFCALATALPARMGLVSVGAEGQLYFGALMGTAAVLSLTAAPFWELFPAALLLALLGGALWGAIPGVLRAALGVNETIVTILMNYIAIKLVEYAVYGPWKDNANLGWPATIAFPDASKFPPLNIGAFNSNWALVLAVLLALALHLFVERSRWGTGLGLLRSNPRVARMAGLSYARHAMAVMALAGGFAGLAGLVQTANVQGHLQPDISSGYGYIGFLVAWLAGQNFLRIIPLALIMGGLLSAGDALQLFAQLPFANTVVMQALLFISVLGVGAWRAKRRVAP</sequence>
<reference evidence="7" key="1">
    <citation type="submission" date="2016-10" db="EMBL/GenBank/DDBJ databases">
        <title>Sequence of Gallionella enrichment culture.</title>
        <authorList>
            <person name="Poehlein A."/>
            <person name="Muehling M."/>
            <person name="Daniel R."/>
        </authorList>
    </citation>
    <scope>NUCLEOTIDE SEQUENCE</scope>
</reference>
<evidence type="ECO:0000256" key="1">
    <source>
        <dbReference type="ARBA" id="ARBA00004651"/>
    </source>
</evidence>
<evidence type="ECO:0000256" key="6">
    <source>
        <dbReference type="SAM" id="Phobius"/>
    </source>
</evidence>
<comment type="caution">
    <text evidence="7">The sequence shown here is derived from an EMBL/GenBank/DDBJ whole genome shotgun (WGS) entry which is preliminary data.</text>
</comment>
<dbReference type="CDD" id="cd06580">
    <property type="entry name" value="TM_PBP1_transp_TpRbsC_like"/>
    <property type="match status" value="1"/>
</dbReference>
<comment type="subcellular location">
    <subcellularLocation>
        <location evidence="1">Cell membrane</location>
        <topology evidence="1">Multi-pass membrane protein</topology>
    </subcellularLocation>
</comment>
<dbReference type="GO" id="GO:0005886">
    <property type="term" value="C:plasma membrane"/>
    <property type="evidence" value="ECO:0007669"/>
    <property type="project" value="UniProtKB-SubCell"/>
</dbReference>
<accession>A0A1J5RUL7</accession>
<evidence type="ECO:0000256" key="5">
    <source>
        <dbReference type="ARBA" id="ARBA00023136"/>
    </source>
</evidence>
<feature type="transmembrane region" description="Helical" evidence="6">
    <location>
        <begin position="65"/>
        <end position="84"/>
    </location>
</feature>
<feature type="transmembrane region" description="Helical" evidence="6">
    <location>
        <begin position="196"/>
        <end position="214"/>
    </location>
</feature>
<dbReference type="InterPro" id="IPR001851">
    <property type="entry name" value="ABC_transp_permease"/>
</dbReference>
<feature type="transmembrane region" description="Helical" evidence="6">
    <location>
        <begin position="277"/>
        <end position="294"/>
    </location>
</feature>
<keyword evidence="5 6" id="KW-0472">Membrane</keyword>
<dbReference type="PANTHER" id="PTHR47089:SF1">
    <property type="entry name" value="GUANOSINE ABC TRANSPORTER PERMEASE PROTEIN NUPP"/>
    <property type="match status" value="1"/>
</dbReference>
<keyword evidence="3 6" id="KW-0812">Transmembrane</keyword>
<evidence type="ECO:0000313" key="7">
    <source>
        <dbReference type="EMBL" id="OIQ95780.1"/>
    </source>
</evidence>
<feature type="transmembrane region" description="Helical" evidence="6">
    <location>
        <begin position="235"/>
        <end position="257"/>
    </location>
</feature>
<proteinExistence type="predicted"/>
<organism evidence="7">
    <name type="scientific">mine drainage metagenome</name>
    <dbReference type="NCBI Taxonomy" id="410659"/>
    <lineage>
        <taxon>unclassified sequences</taxon>
        <taxon>metagenomes</taxon>
        <taxon>ecological metagenomes</taxon>
    </lineage>
</organism>
<dbReference type="AlphaFoldDB" id="A0A1J5RUL7"/>
<feature type="transmembrane region" description="Helical" evidence="6">
    <location>
        <begin position="14"/>
        <end position="34"/>
    </location>
</feature>
<dbReference type="PANTHER" id="PTHR47089">
    <property type="entry name" value="ABC TRANSPORTER, PERMEASE PROTEIN"/>
    <property type="match status" value="1"/>
</dbReference>
<gene>
    <name evidence="7" type="ORF">GALL_222390</name>
</gene>
<dbReference type="GO" id="GO:0022857">
    <property type="term" value="F:transmembrane transporter activity"/>
    <property type="evidence" value="ECO:0007669"/>
    <property type="project" value="InterPro"/>
</dbReference>